<gene>
    <name evidence="5" type="ORF">DENOEST_0225</name>
</gene>
<dbReference type="InterPro" id="IPR051829">
    <property type="entry name" value="Multiheme_Cytochr_ET"/>
</dbReference>
<reference evidence="5 6" key="1">
    <citation type="submission" date="2020-03" db="EMBL/GenBank/DDBJ databases">
        <authorList>
            <consortium name="Genoscope - CEA"/>
            <person name="William W."/>
        </authorList>
    </citation>
    <scope>NUCLEOTIDE SEQUENCE [LARGE SCALE GENOMIC DNA]</scope>
    <source>
        <strain evidence="6">DSM 16959</strain>
    </source>
</reference>
<proteinExistence type="predicted"/>
<dbReference type="NCBIfam" id="TIGR01905">
    <property type="entry name" value="paired_CXXCH_1"/>
    <property type="match status" value="2"/>
</dbReference>
<dbReference type="AlphaFoldDB" id="A0A6S6XTX5"/>
<evidence type="ECO:0000256" key="2">
    <source>
        <dbReference type="SAM" id="MobiDB-lite"/>
    </source>
</evidence>
<dbReference type="InterPro" id="IPR036280">
    <property type="entry name" value="Multihaem_cyt_sf"/>
</dbReference>
<protein>
    <submittedName>
        <fullName evidence="5">Cytochrome C</fullName>
    </submittedName>
</protein>
<evidence type="ECO:0000256" key="1">
    <source>
        <dbReference type="ARBA" id="ARBA00022729"/>
    </source>
</evidence>
<evidence type="ECO:0000313" key="5">
    <source>
        <dbReference type="EMBL" id="CAB1367397.1"/>
    </source>
</evidence>
<dbReference type="SUPFAM" id="SSF48695">
    <property type="entry name" value="Multiheme cytochromes"/>
    <property type="match status" value="1"/>
</dbReference>
<dbReference type="Pfam" id="PF22678">
    <property type="entry name" value="Cytochrom_c_NrfB-like"/>
    <property type="match status" value="1"/>
</dbReference>
<dbReference type="Gene3D" id="1.10.1130.20">
    <property type="match status" value="1"/>
</dbReference>
<dbReference type="InterPro" id="IPR020015">
    <property type="entry name" value="Decahaem_cyt-c_DmsE"/>
</dbReference>
<feature type="compositionally biased region" description="Basic and acidic residues" evidence="2">
    <location>
        <begin position="106"/>
        <end position="116"/>
    </location>
</feature>
<organism evidence="5 6">
    <name type="scientific">Denitratisoma oestradiolicum</name>
    <dbReference type="NCBI Taxonomy" id="311182"/>
    <lineage>
        <taxon>Bacteria</taxon>
        <taxon>Pseudomonadati</taxon>
        <taxon>Pseudomonadota</taxon>
        <taxon>Betaproteobacteria</taxon>
        <taxon>Nitrosomonadales</taxon>
        <taxon>Sterolibacteriaceae</taxon>
        <taxon>Denitratisoma</taxon>
    </lineage>
</organism>
<dbReference type="GO" id="GO:0016491">
    <property type="term" value="F:oxidoreductase activity"/>
    <property type="evidence" value="ECO:0007669"/>
    <property type="project" value="TreeGrafter"/>
</dbReference>
<dbReference type="NCBIfam" id="TIGR03508">
    <property type="entry name" value="decahem_SO"/>
    <property type="match status" value="1"/>
</dbReference>
<keyword evidence="1" id="KW-0732">Signal</keyword>
<dbReference type="Gene3D" id="1.10.1130.10">
    <property type="entry name" value="Flavocytochrome C3, Chain A"/>
    <property type="match status" value="2"/>
</dbReference>
<dbReference type="Pfam" id="PF09699">
    <property type="entry name" value="Paired_CXXCH_1"/>
    <property type="match status" value="2"/>
</dbReference>
<evidence type="ECO:0000259" key="4">
    <source>
        <dbReference type="Pfam" id="PF22678"/>
    </source>
</evidence>
<dbReference type="InterPro" id="IPR053875">
    <property type="entry name" value="Cytochrom_c_NrfB-like_dom"/>
</dbReference>
<dbReference type="Proteomes" id="UP000515733">
    <property type="component" value="Chromosome"/>
</dbReference>
<dbReference type="PANTHER" id="PTHR35038:SF6">
    <property type="entry name" value="SURFACE LOCALIZED DECAHEME CYTOCHROME C LIPOPROTEIN"/>
    <property type="match status" value="1"/>
</dbReference>
<dbReference type="EMBL" id="LR778301">
    <property type="protein sequence ID" value="CAB1367397.1"/>
    <property type="molecule type" value="Genomic_DNA"/>
</dbReference>
<feature type="domain" description="Doubled CXXCH motif" evidence="3">
    <location>
        <begin position="247"/>
        <end position="284"/>
    </location>
</feature>
<evidence type="ECO:0000259" key="3">
    <source>
        <dbReference type="Pfam" id="PF09699"/>
    </source>
</evidence>
<dbReference type="KEGG" id="doe:DENOEST_0225"/>
<evidence type="ECO:0000313" key="6">
    <source>
        <dbReference type="Proteomes" id="UP000515733"/>
    </source>
</evidence>
<feature type="domain" description="Cytochrome c-type protein NrfB-like" evidence="4">
    <location>
        <begin position="95"/>
        <end position="174"/>
    </location>
</feature>
<sequence length="341" mass="37018">MAAPHIELTGKRENEMKLLRQALTLCAFAGLLGGVSSAMAVENPKAAEKKTVKKDLVLKDDARCTECHDEADSPEILRVGKTKHGTVADGRTPTCSNCHGDSNAHVDYKGSDKPPKPDVTFGKKSKTPVEAKNEACLSCHQGGNRISWQSSSHSMRGVACTSCHQVHNGHDKVRDKTEQTEVCYTCHKEQRAQMNRASHHPVPEGKMGCSSCHNVHGSNHKQLVKASTNETCYTCHMEKRGPFVHNHEPVSEDCGICHQPHGTNLANLLKSRPPMLCIQCHGPDSHPSQPPALLVGASTLSYNTNARAGFGTDARGCLNCHTNIHGGNSTQTNATAERFRR</sequence>
<feature type="domain" description="Doubled CXXCH motif" evidence="3">
    <location>
        <begin position="199"/>
        <end position="240"/>
    </location>
</feature>
<name>A0A6S6XTX5_9PROT</name>
<dbReference type="InterPro" id="IPR010177">
    <property type="entry name" value="Paired_CXXCH_1"/>
</dbReference>
<dbReference type="PANTHER" id="PTHR35038">
    <property type="entry name" value="DISSIMILATORY SULFITE REDUCTASE SIRA"/>
    <property type="match status" value="1"/>
</dbReference>
<feature type="region of interest" description="Disordered" evidence="2">
    <location>
        <begin position="106"/>
        <end position="125"/>
    </location>
</feature>
<keyword evidence="6" id="KW-1185">Reference proteome</keyword>
<accession>A0A6S6XTX5</accession>